<evidence type="ECO:0000256" key="3">
    <source>
        <dbReference type="ARBA" id="ARBA00022833"/>
    </source>
</evidence>
<reference evidence="7" key="1">
    <citation type="submission" date="2012-04" db="EMBL/GenBank/DDBJ databases">
        <title>The Genome Sequence of Loa loa.</title>
        <authorList>
            <consortium name="The Broad Institute Genome Sequencing Platform"/>
            <consortium name="Broad Institute Genome Sequencing Center for Infectious Disease"/>
            <person name="Nutman T.B."/>
            <person name="Fink D.L."/>
            <person name="Russ C."/>
            <person name="Young S."/>
            <person name="Zeng Q."/>
            <person name="Gargeya S."/>
            <person name="Alvarado L."/>
            <person name="Berlin A."/>
            <person name="Chapman S.B."/>
            <person name="Chen Z."/>
            <person name="Freedman E."/>
            <person name="Gellesch M."/>
            <person name="Goldberg J."/>
            <person name="Griggs A."/>
            <person name="Gujja S."/>
            <person name="Heilman E.R."/>
            <person name="Heiman D."/>
            <person name="Howarth C."/>
            <person name="Mehta T."/>
            <person name="Neiman D."/>
            <person name="Pearson M."/>
            <person name="Roberts A."/>
            <person name="Saif S."/>
            <person name="Shea T."/>
            <person name="Shenoy N."/>
            <person name="Sisk P."/>
            <person name="Stolte C."/>
            <person name="Sykes S."/>
            <person name="White J."/>
            <person name="Yandava C."/>
            <person name="Haas B."/>
            <person name="Henn M.R."/>
            <person name="Nusbaum C."/>
            <person name="Birren B."/>
        </authorList>
    </citation>
    <scope>NUCLEOTIDE SEQUENCE [LARGE SCALE GENOMIC DNA]</scope>
</reference>
<feature type="compositionally biased region" description="Basic and acidic residues" evidence="5">
    <location>
        <begin position="235"/>
        <end position="316"/>
    </location>
</feature>
<dbReference type="GO" id="GO:0002039">
    <property type="term" value="F:p53 binding"/>
    <property type="evidence" value="ECO:0007669"/>
    <property type="project" value="TreeGrafter"/>
</dbReference>
<protein>
    <submittedName>
        <fullName evidence="8">PHD-type domain-containing protein</fullName>
    </submittedName>
</protein>
<evidence type="ECO:0000259" key="6">
    <source>
        <dbReference type="PROSITE" id="PS50016"/>
    </source>
</evidence>
<reference evidence="8" key="2">
    <citation type="submission" date="2016-11" db="UniProtKB">
        <authorList>
            <consortium name="WormBaseParasite"/>
        </authorList>
    </citation>
    <scope>IDENTIFICATION</scope>
</reference>
<dbReference type="InterPro" id="IPR019786">
    <property type="entry name" value="Zinc_finger_PHD-type_CS"/>
</dbReference>
<dbReference type="InterPro" id="IPR001965">
    <property type="entry name" value="Znf_PHD"/>
</dbReference>
<keyword evidence="1" id="KW-0479">Metal-binding</keyword>
<dbReference type="AlphaFoldDB" id="A0A1I7VDE5"/>
<dbReference type="PROSITE" id="PS01359">
    <property type="entry name" value="ZF_PHD_1"/>
    <property type="match status" value="1"/>
</dbReference>
<feature type="compositionally biased region" description="Basic and acidic residues" evidence="5">
    <location>
        <begin position="339"/>
        <end position="350"/>
    </location>
</feature>
<dbReference type="InterPro" id="IPR013083">
    <property type="entry name" value="Znf_RING/FYVE/PHD"/>
</dbReference>
<evidence type="ECO:0000313" key="8">
    <source>
        <dbReference type="WBParaSite" id="EN70_1320"/>
    </source>
</evidence>
<feature type="domain" description="PHD-type" evidence="6">
    <location>
        <begin position="533"/>
        <end position="585"/>
    </location>
</feature>
<organism evidence="7 8">
    <name type="scientific">Loa loa</name>
    <name type="common">Eye worm</name>
    <name type="synonym">Filaria loa</name>
    <dbReference type="NCBI Taxonomy" id="7209"/>
    <lineage>
        <taxon>Eukaryota</taxon>
        <taxon>Metazoa</taxon>
        <taxon>Ecdysozoa</taxon>
        <taxon>Nematoda</taxon>
        <taxon>Chromadorea</taxon>
        <taxon>Rhabditida</taxon>
        <taxon>Spirurina</taxon>
        <taxon>Spiruromorpha</taxon>
        <taxon>Filarioidea</taxon>
        <taxon>Onchocercidae</taxon>
        <taxon>Loa</taxon>
    </lineage>
</organism>
<dbReference type="InterPro" id="IPR019787">
    <property type="entry name" value="Znf_PHD-finger"/>
</dbReference>
<keyword evidence="2 4" id="KW-0863">Zinc-finger</keyword>
<evidence type="ECO:0000256" key="1">
    <source>
        <dbReference type="ARBA" id="ARBA00022723"/>
    </source>
</evidence>
<dbReference type="WBParaSite" id="EN70_1320">
    <property type="protein sequence ID" value="EN70_1320"/>
    <property type="gene ID" value="EN70_1320"/>
</dbReference>
<dbReference type="GO" id="GO:0005669">
    <property type="term" value="C:transcription factor TFIID complex"/>
    <property type="evidence" value="ECO:0007669"/>
    <property type="project" value="TreeGrafter"/>
</dbReference>
<feature type="compositionally biased region" description="Polar residues" evidence="5">
    <location>
        <begin position="450"/>
        <end position="473"/>
    </location>
</feature>
<dbReference type="SMART" id="SM00249">
    <property type="entry name" value="PHD"/>
    <property type="match status" value="1"/>
</dbReference>
<evidence type="ECO:0000256" key="2">
    <source>
        <dbReference type="ARBA" id="ARBA00022771"/>
    </source>
</evidence>
<proteinExistence type="predicted"/>
<keyword evidence="7" id="KW-1185">Reference proteome</keyword>
<dbReference type="CDD" id="cd15522">
    <property type="entry name" value="PHD_TAF3"/>
    <property type="match status" value="1"/>
</dbReference>
<dbReference type="GO" id="GO:0045944">
    <property type="term" value="P:positive regulation of transcription by RNA polymerase II"/>
    <property type="evidence" value="ECO:0007669"/>
    <property type="project" value="TreeGrafter"/>
</dbReference>
<evidence type="ECO:0000256" key="5">
    <source>
        <dbReference type="SAM" id="MobiDB-lite"/>
    </source>
</evidence>
<evidence type="ECO:0000313" key="7">
    <source>
        <dbReference type="Proteomes" id="UP000095285"/>
    </source>
</evidence>
<feature type="region of interest" description="Disordered" evidence="5">
    <location>
        <begin position="232"/>
        <end position="476"/>
    </location>
</feature>
<sequence length="603" mass="68276">MLQFRFGCSEIKVFSGTRKPNSFVFTSFYVVLYLAYRCPPQVFRPSSFRFVAGPTKPRFVGKGSGFTGGQGPAEVTTNPITSRADAGFEQRSYLQQPTGKRLRVDDGKKEFLGSYFDTYGAAAFNSAEKMFRAMEKERNSESCIQDMTPKGWGQVASADGFTTFLTDGRRQEKESIKRNLEEVLKRKPDQMHAGTELDSVKSKLERDSFKRMCDGDLLFDKEKLFIKNRFSGKSKSKETEKEKRKERYHSLEKMKENDREKGSHHMQKVFEKERDQGKRDEKGLGIDDEKKETQQDRQKEKGTDGEKRKGSDESGKGKGKKMGMLGVRSGDVSGGCAAENDKKHREKLEKVAGSGQRRKRKSVDKDEERGKGAEKDVKNTRERRCLSESKEKEKHHSERTVVEEKVKGRNKELKDKEKRKKHSGGRDKEHSIGKSIKEIEKLSGEDESFGSLSNVRTKNSGKNEVTRDLNNSHLPYDSVQKPERVMYAKEQLSKRCSADSDIFESGSSTADSLVKSLDKKSATLDSDDSLDTMWICPECSVAYVEGATDMVGCDACDNWFHWSCVGLLVAPPDDAPWYCQNCAKKKLKKKNVLKSSTSKKSKK</sequence>
<accession>A0A1I7VDE5</accession>
<dbReference type="Proteomes" id="UP000095285">
    <property type="component" value="Unassembled WGS sequence"/>
</dbReference>
<keyword evidence="3" id="KW-0862">Zinc</keyword>
<feature type="compositionally biased region" description="Basic and acidic residues" evidence="5">
    <location>
        <begin position="363"/>
        <end position="416"/>
    </location>
</feature>
<evidence type="ECO:0000256" key="4">
    <source>
        <dbReference type="PROSITE-ProRule" id="PRU00146"/>
    </source>
</evidence>
<dbReference type="PANTHER" id="PTHR46452:SF1">
    <property type="entry name" value="TRANSCRIPTION INITIATION FACTOR TFIID SUBUNIT 3"/>
    <property type="match status" value="1"/>
</dbReference>
<dbReference type="SUPFAM" id="SSF57903">
    <property type="entry name" value="FYVE/PHD zinc finger"/>
    <property type="match status" value="1"/>
</dbReference>
<dbReference type="PROSITE" id="PS50016">
    <property type="entry name" value="ZF_PHD_2"/>
    <property type="match status" value="1"/>
</dbReference>
<dbReference type="Pfam" id="PF00628">
    <property type="entry name" value="PHD"/>
    <property type="match status" value="1"/>
</dbReference>
<dbReference type="STRING" id="7209.A0A1I7VDE5"/>
<dbReference type="GO" id="GO:0008270">
    <property type="term" value="F:zinc ion binding"/>
    <property type="evidence" value="ECO:0007669"/>
    <property type="project" value="UniProtKB-KW"/>
</dbReference>
<dbReference type="Gene3D" id="3.30.40.10">
    <property type="entry name" value="Zinc/RING finger domain, C3HC4 (zinc finger)"/>
    <property type="match status" value="1"/>
</dbReference>
<feature type="compositionally biased region" description="Basic and acidic residues" evidence="5">
    <location>
        <begin position="424"/>
        <end position="444"/>
    </location>
</feature>
<name>A0A1I7VDE5_LOALO</name>
<dbReference type="InterPro" id="IPR011011">
    <property type="entry name" value="Znf_FYVE_PHD"/>
</dbReference>
<dbReference type="eggNOG" id="KOG1973">
    <property type="taxonomic scope" value="Eukaryota"/>
</dbReference>
<dbReference type="PANTHER" id="PTHR46452">
    <property type="entry name" value="TRANSCRIPTION INITIATION FACTOR TFIID SUBUNIT 3"/>
    <property type="match status" value="1"/>
</dbReference>